<dbReference type="AlphaFoldDB" id="A0A1V2L1J4"/>
<dbReference type="Proteomes" id="UP000189513">
    <property type="component" value="Unassembled WGS sequence"/>
</dbReference>
<keyword evidence="2" id="KW-1185">Reference proteome</keyword>
<evidence type="ECO:0000313" key="2">
    <source>
        <dbReference type="Proteomes" id="UP000189513"/>
    </source>
</evidence>
<comment type="caution">
    <text evidence="1">The sequence shown here is derived from an EMBL/GenBank/DDBJ whole genome shotgun (WGS) entry which is preliminary data.</text>
</comment>
<proteinExistence type="predicted"/>
<dbReference type="InterPro" id="IPR008775">
    <property type="entry name" value="Phytyl_CoA_dOase-like"/>
</dbReference>
<dbReference type="VEuPathDB" id="FungiDB:BON22_5199"/>
<name>A0A1V2L1J4_CYBFA</name>
<dbReference type="EMBL" id="MPUK01000015">
    <property type="protein sequence ID" value="ONH64921.1"/>
    <property type="molecule type" value="Genomic_DNA"/>
</dbReference>
<evidence type="ECO:0000313" key="1">
    <source>
        <dbReference type="EMBL" id="ONH64921.1"/>
    </source>
</evidence>
<accession>A0A1V2L1J4</accession>
<dbReference type="Gene3D" id="2.60.120.620">
    <property type="entry name" value="q2cbj1_9rhob like domain"/>
    <property type="match status" value="1"/>
</dbReference>
<dbReference type="SUPFAM" id="SSF51197">
    <property type="entry name" value="Clavaminate synthase-like"/>
    <property type="match status" value="1"/>
</dbReference>
<dbReference type="PANTHER" id="PTHR31630">
    <property type="entry name" value="PHYTANOYL-COA DIOXYGENASE-RELATED-RELATED"/>
    <property type="match status" value="1"/>
</dbReference>
<dbReference type="OMA" id="FAHWQTY"/>
<dbReference type="Pfam" id="PF05721">
    <property type="entry name" value="PhyH"/>
    <property type="match status" value="1"/>
</dbReference>
<sequence length="352" mass="40777">MSDSRTTIEEQPVLKLRVQENPCWNEKYDEIVAHANRVESQQYEDGDWRKKLFEDGYVVIKGAIPKEQAQKHGDGIRDILTSFGTKLDYNDKSTWKEENYPDQSHINTYMLHCIPHEKAVWDVRNDKNIKDVFAKLWGTDELLVSFDAINVTFPGSTKAGFWPHADQSPYREGLQCVQGLVSLSDAGPKDGGLVVYKKSNTLFKKFFEEKVDKNDTEKWRKLDYFSLNDEELKWFLDNGCEEVKIDCENGDLVLWDSRTIHFGREPDADSQTVRTVVYACYTPAAWATEKELKDKQEAFWNYRNTTHWPHVNIWSDYAPLKPSGRVEVRKEPLNKCDTTDEGLLKIAGVKSY</sequence>
<protein>
    <recommendedName>
        <fullName evidence="3">Phytanoyl-CoA dioxygenase</fullName>
    </recommendedName>
</protein>
<dbReference type="PANTHER" id="PTHR31630:SF6">
    <property type="entry name" value="PHYTANOYL-COA DIOXYGENASE-RELATED"/>
    <property type="match status" value="1"/>
</dbReference>
<gene>
    <name evidence="1" type="ORF">BON22_5199</name>
</gene>
<reference evidence="2" key="1">
    <citation type="journal article" date="2017" name="Genome Announc.">
        <title>Genome sequences of Cyberlindnera fabianii 65, Pichia kudriavzevii 129, and Saccharomyces cerevisiae 131 isolated from fermented masau fruits in Zimbabwe.</title>
        <authorList>
            <person name="van Rijswijck I.M.H."/>
            <person name="Derks M.F.L."/>
            <person name="Abee T."/>
            <person name="de Ridder D."/>
            <person name="Smid E.J."/>
        </authorList>
    </citation>
    <scope>NUCLEOTIDE SEQUENCE [LARGE SCALE GENOMIC DNA]</scope>
    <source>
        <strain evidence="2">65</strain>
    </source>
</reference>
<organism evidence="1 2">
    <name type="scientific">Cyberlindnera fabianii</name>
    <name type="common">Yeast</name>
    <name type="synonym">Hansenula fabianii</name>
    <dbReference type="NCBI Taxonomy" id="36022"/>
    <lineage>
        <taxon>Eukaryota</taxon>
        <taxon>Fungi</taxon>
        <taxon>Dikarya</taxon>
        <taxon>Ascomycota</taxon>
        <taxon>Saccharomycotina</taxon>
        <taxon>Saccharomycetes</taxon>
        <taxon>Phaffomycetales</taxon>
        <taxon>Phaffomycetaceae</taxon>
        <taxon>Cyberlindnera</taxon>
    </lineage>
</organism>
<evidence type="ECO:0008006" key="3">
    <source>
        <dbReference type="Google" id="ProtNLM"/>
    </source>
</evidence>